<sequence length="843" mass="84932">MLALFLPSSTTWRRRFSVAATVAVMAAVAGMGQPASAAEKDAPTPVPSKAAAPKADKKKADKAKADKKTDKKADKRADKKPAKAADDKQDKQQAGDDASKAARPGARTEPAKAGRAAAPTPSPTPSPSTSPTPPAAAATPTLTPSVAAVEDPPTIQDMAPPVITGVESVNADIDVTVTWSQWLQEYQPWFNNYVVTASPGGKTCETAVNDWGATSCTIEGMEAGGYTFTVEAVTEGGPGMFVSQPYEKAVAAPEPDGVKLTAAFRDETMEDHDWSAIKLLMKRTPGSEVTGLGYTVTLPDGLVVADTNVNLYCMGNVTLQEGGSTITLSGASIISENAECALDVAVTSSMSGIYGVTSASISGLTGGLLNTVTPQELTVTGAMPRIHASFDPTTVPAMAVSNLRVSLKRTDENPDSYEKGVGYELALPTGLTIAAGQPANTCGGQLAAAQGGATVALSGVTVEATDECHVQVPVSATNGGSYQIGDYDFSNVTNADPDLMSGCMDGVPGMASEGCGPTLVVTKLAQTVTFTPAASVPLSSGTYALTATASSQQPVGFSATPESVCTVSDSTLTLVGVGTCQVTAAQSGNQTYNAATPVQRSIVVVPPPPSAPTLTAGVSSLTATWSAPQDSTGITGYRVSASPGQATCTTTGATTCVLGGTAGTTYTVTVQALVGEAASPASPASNQATPTAPQPPATVPDTDLTLTTDQGIITEADPGEQIVFIGTGFAPYSTVVISIYSDPIVLGTAVTDALGNFSKPITVPRNLAAGAHTAVAQGVAPDGSPRSMKLAIQVAVSGGAGSGGGLAVTGVPVVLIALVGLALVGMGAGLTAHAARRRRPQIG</sequence>
<keyword evidence="4" id="KW-0472">Membrane</keyword>
<evidence type="ECO:0000256" key="3">
    <source>
        <dbReference type="SAM" id="MobiDB-lite"/>
    </source>
</evidence>
<evidence type="ECO:0000256" key="1">
    <source>
        <dbReference type="ARBA" id="ARBA00023295"/>
    </source>
</evidence>
<dbReference type="AlphaFoldDB" id="A0A8J3ZLG6"/>
<dbReference type="SMART" id="SM00060">
    <property type="entry name" value="FN3"/>
    <property type="match status" value="2"/>
</dbReference>
<feature type="signal peptide" evidence="5">
    <location>
        <begin position="1"/>
        <end position="37"/>
    </location>
</feature>
<keyword evidence="5" id="KW-0732">Signal</keyword>
<dbReference type="InterPro" id="IPR036116">
    <property type="entry name" value="FN3_sf"/>
</dbReference>
<feature type="chain" id="PRO_5035300277" description="Fibronectin type-III domain-containing protein" evidence="5">
    <location>
        <begin position="38"/>
        <end position="843"/>
    </location>
</feature>
<evidence type="ECO:0000256" key="2">
    <source>
        <dbReference type="ARBA" id="ARBA00023326"/>
    </source>
</evidence>
<dbReference type="InterPro" id="IPR057693">
    <property type="entry name" value="DUF7933"/>
</dbReference>
<feature type="compositionally biased region" description="Pro residues" evidence="3">
    <location>
        <begin position="120"/>
        <end position="134"/>
    </location>
</feature>
<protein>
    <recommendedName>
        <fullName evidence="6">Fibronectin type-III domain-containing protein</fullName>
    </recommendedName>
</protein>
<feature type="transmembrane region" description="Helical" evidence="4">
    <location>
        <begin position="813"/>
        <end position="835"/>
    </location>
</feature>
<evidence type="ECO:0000256" key="4">
    <source>
        <dbReference type="SAM" id="Phobius"/>
    </source>
</evidence>
<proteinExistence type="predicted"/>
<dbReference type="Pfam" id="PF00041">
    <property type="entry name" value="fn3"/>
    <property type="match status" value="1"/>
</dbReference>
<accession>A0A8J3ZLG6</accession>
<reference evidence="7" key="1">
    <citation type="submission" date="2021-01" db="EMBL/GenBank/DDBJ databases">
        <title>Whole genome shotgun sequence of Virgisporangium ochraceum NBRC 16418.</title>
        <authorList>
            <person name="Komaki H."/>
            <person name="Tamura T."/>
        </authorList>
    </citation>
    <scope>NUCLEOTIDE SEQUENCE</scope>
    <source>
        <strain evidence="7">NBRC 16418</strain>
    </source>
</reference>
<keyword evidence="4" id="KW-1133">Transmembrane helix</keyword>
<dbReference type="PROSITE" id="PS50853">
    <property type="entry name" value="FN3"/>
    <property type="match status" value="2"/>
</dbReference>
<keyword evidence="2" id="KW-0119">Carbohydrate metabolism</keyword>
<evidence type="ECO:0000313" key="7">
    <source>
        <dbReference type="EMBL" id="GIJ65107.1"/>
    </source>
</evidence>
<dbReference type="Gene3D" id="2.60.40.10">
    <property type="entry name" value="Immunoglobulins"/>
    <property type="match status" value="2"/>
</dbReference>
<evidence type="ECO:0000259" key="6">
    <source>
        <dbReference type="PROSITE" id="PS50853"/>
    </source>
</evidence>
<keyword evidence="1" id="KW-0326">Glycosidase</keyword>
<dbReference type="CDD" id="cd00063">
    <property type="entry name" value="FN3"/>
    <property type="match status" value="2"/>
</dbReference>
<feature type="domain" description="Fibronectin type-III" evidence="6">
    <location>
        <begin position="605"/>
        <end position="694"/>
    </location>
</feature>
<feature type="region of interest" description="Disordered" evidence="3">
    <location>
        <begin position="679"/>
        <end position="701"/>
    </location>
</feature>
<keyword evidence="4" id="KW-0812">Transmembrane</keyword>
<dbReference type="InterPro" id="IPR013783">
    <property type="entry name" value="Ig-like_fold"/>
</dbReference>
<organism evidence="7 8">
    <name type="scientific">Virgisporangium ochraceum</name>
    <dbReference type="NCBI Taxonomy" id="65505"/>
    <lineage>
        <taxon>Bacteria</taxon>
        <taxon>Bacillati</taxon>
        <taxon>Actinomycetota</taxon>
        <taxon>Actinomycetes</taxon>
        <taxon>Micromonosporales</taxon>
        <taxon>Micromonosporaceae</taxon>
        <taxon>Virgisporangium</taxon>
    </lineage>
</organism>
<name>A0A8J3ZLG6_9ACTN</name>
<dbReference type="RefSeq" id="WP_203925122.1">
    <property type="nucleotide sequence ID" value="NZ_BOPH01000001.1"/>
</dbReference>
<evidence type="ECO:0000313" key="8">
    <source>
        <dbReference type="Proteomes" id="UP000635606"/>
    </source>
</evidence>
<comment type="caution">
    <text evidence="7">The sequence shown here is derived from an EMBL/GenBank/DDBJ whole genome shotgun (WGS) entry which is preliminary data.</text>
</comment>
<dbReference type="GO" id="GO:0016798">
    <property type="term" value="F:hydrolase activity, acting on glycosyl bonds"/>
    <property type="evidence" value="ECO:0007669"/>
    <property type="project" value="UniProtKB-KW"/>
</dbReference>
<dbReference type="GO" id="GO:0000272">
    <property type="term" value="P:polysaccharide catabolic process"/>
    <property type="evidence" value="ECO:0007669"/>
    <property type="project" value="UniProtKB-KW"/>
</dbReference>
<dbReference type="InterPro" id="IPR003961">
    <property type="entry name" value="FN3_dom"/>
</dbReference>
<keyword evidence="2" id="KW-0624">Polysaccharide degradation</keyword>
<gene>
    <name evidence="7" type="ORF">Voc01_000240</name>
</gene>
<dbReference type="EMBL" id="BOPH01000001">
    <property type="protein sequence ID" value="GIJ65107.1"/>
    <property type="molecule type" value="Genomic_DNA"/>
</dbReference>
<dbReference type="SUPFAM" id="SSF49265">
    <property type="entry name" value="Fibronectin type III"/>
    <property type="match status" value="2"/>
</dbReference>
<dbReference type="Pfam" id="PF25564">
    <property type="entry name" value="DUF7933"/>
    <property type="match status" value="2"/>
</dbReference>
<evidence type="ECO:0000256" key="5">
    <source>
        <dbReference type="SAM" id="SignalP"/>
    </source>
</evidence>
<feature type="domain" description="Fibronectin type-III" evidence="6">
    <location>
        <begin position="159"/>
        <end position="256"/>
    </location>
</feature>
<feature type="compositionally biased region" description="Low complexity" evidence="3">
    <location>
        <begin position="679"/>
        <end position="691"/>
    </location>
</feature>
<keyword evidence="8" id="KW-1185">Reference proteome</keyword>
<feature type="region of interest" description="Disordered" evidence="3">
    <location>
        <begin position="32"/>
        <end position="142"/>
    </location>
</feature>
<dbReference type="Proteomes" id="UP000635606">
    <property type="component" value="Unassembled WGS sequence"/>
</dbReference>
<keyword evidence="1" id="KW-0378">Hydrolase</keyword>
<feature type="compositionally biased region" description="Basic and acidic residues" evidence="3">
    <location>
        <begin position="54"/>
        <end position="100"/>
    </location>
</feature>